<evidence type="ECO:0000313" key="15">
    <source>
        <dbReference type="Proteomes" id="UP000615755"/>
    </source>
</evidence>
<proteinExistence type="inferred from homology"/>
<organism evidence="14 15">
    <name type="scientific">Pseudoalteromonas aurantia 208</name>
    <dbReference type="NCBI Taxonomy" id="1314867"/>
    <lineage>
        <taxon>Bacteria</taxon>
        <taxon>Pseudomonadati</taxon>
        <taxon>Pseudomonadota</taxon>
        <taxon>Gammaproteobacteria</taxon>
        <taxon>Alteromonadales</taxon>
        <taxon>Pseudoalteromonadaceae</taxon>
        <taxon>Pseudoalteromonas</taxon>
    </lineage>
</organism>
<evidence type="ECO:0000256" key="6">
    <source>
        <dbReference type="ARBA" id="ARBA00022556"/>
    </source>
</evidence>
<evidence type="ECO:0000256" key="10">
    <source>
        <dbReference type="ARBA" id="ARBA00022840"/>
    </source>
</evidence>
<comment type="similarity">
    <text evidence="13">Belongs to the LpxK family.</text>
</comment>
<evidence type="ECO:0000256" key="4">
    <source>
        <dbReference type="ARBA" id="ARBA00016436"/>
    </source>
</evidence>
<evidence type="ECO:0000256" key="9">
    <source>
        <dbReference type="ARBA" id="ARBA00022777"/>
    </source>
</evidence>
<evidence type="ECO:0000256" key="2">
    <source>
        <dbReference type="ARBA" id="ARBA00004870"/>
    </source>
</evidence>
<dbReference type="PANTHER" id="PTHR42724">
    <property type="entry name" value="TETRAACYLDISACCHARIDE 4'-KINASE"/>
    <property type="match status" value="1"/>
</dbReference>
<reference evidence="14 15" key="1">
    <citation type="submission" date="2015-03" db="EMBL/GenBank/DDBJ databases">
        <title>Genome sequence of Pseudoalteromonas aurantia.</title>
        <authorList>
            <person name="Xie B.-B."/>
            <person name="Rong J.-C."/>
            <person name="Qin Q.-L."/>
            <person name="Zhang Y.-Z."/>
        </authorList>
    </citation>
    <scope>NUCLEOTIDE SEQUENCE [LARGE SCALE GENOMIC DNA]</scope>
    <source>
        <strain evidence="14 15">208</strain>
    </source>
</reference>
<evidence type="ECO:0000256" key="7">
    <source>
        <dbReference type="ARBA" id="ARBA00022679"/>
    </source>
</evidence>
<comment type="pathway">
    <text evidence="2 13">Glycolipid biosynthesis; lipid IV(A) biosynthesis; lipid IV(A) from (3R)-3-hydroxytetradecanoyl-[acyl-carrier-protein] and UDP-N-acetyl-alpha-D-glucosamine: step 6/6.</text>
</comment>
<keyword evidence="15" id="KW-1185">Reference proteome</keyword>
<evidence type="ECO:0000256" key="1">
    <source>
        <dbReference type="ARBA" id="ARBA00002274"/>
    </source>
</evidence>
<evidence type="ECO:0000256" key="11">
    <source>
        <dbReference type="ARBA" id="ARBA00023098"/>
    </source>
</evidence>
<comment type="catalytic activity">
    <reaction evidence="13">
        <text>a lipid A disaccharide + ATP = a lipid IVA + ADP + H(+)</text>
        <dbReference type="Rhea" id="RHEA:67840"/>
        <dbReference type="ChEBI" id="CHEBI:15378"/>
        <dbReference type="ChEBI" id="CHEBI:30616"/>
        <dbReference type="ChEBI" id="CHEBI:176343"/>
        <dbReference type="ChEBI" id="CHEBI:176425"/>
        <dbReference type="ChEBI" id="CHEBI:456216"/>
        <dbReference type="EC" id="2.7.1.130"/>
    </reaction>
</comment>
<dbReference type="SUPFAM" id="SSF52540">
    <property type="entry name" value="P-loop containing nucleoside triphosphate hydrolases"/>
    <property type="match status" value="1"/>
</dbReference>
<sequence length="288" mass="32063">MGFIKRFNAHVPILVIGNISIGGNGKTPFALWLVNYLQNIGLKVAVISRGYGSNAPHYPYEVTTSSSVLEAGDEPFLLHSRLQCPVVIGPDRQASCEYIKREYNVDLIISDDGLQHYKMNRAVEFCIVDSTRGFGNGCLLPAGPLRELPSRLRSVDLVVTNGIGAPCNYQLESTGIYRVGSGEKCESYPDMGIAVSAIGNPARFEKSLSELGIDIIETAHFRDHHAYQNGDFDRFGHTAVFMTEKDAVKCKSFALENWYYLRVDAQPSKMLIERLLNILKKKEIYHGL</sequence>
<evidence type="ECO:0000256" key="12">
    <source>
        <dbReference type="ARBA" id="ARBA00029757"/>
    </source>
</evidence>
<dbReference type="Pfam" id="PF02606">
    <property type="entry name" value="LpxK"/>
    <property type="match status" value="1"/>
</dbReference>
<dbReference type="InterPro" id="IPR027417">
    <property type="entry name" value="P-loop_NTPase"/>
</dbReference>
<evidence type="ECO:0000256" key="13">
    <source>
        <dbReference type="HAMAP-Rule" id="MF_00409"/>
    </source>
</evidence>
<keyword evidence="8 13" id="KW-0547">Nucleotide-binding</keyword>
<dbReference type="NCBIfam" id="TIGR00682">
    <property type="entry name" value="lpxK"/>
    <property type="match status" value="1"/>
</dbReference>
<evidence type="ECO:0000256" key="5">
    <source>
        <dbReference type="ARBA" id="ARBA00022516"/>
    </source>
</evidence>
<protein>
    <recommendedName>
        <fullName evidence="4 13">Tetraacyldisaccharide 4'-kinase</fullName>
        <ecNumber evidence="3 13">2.7.1.130</ecNumber>
    </recommendedName>
    <alternativeName>
        <fullName evidence="12 13">Lipid A 4'-kinase</fullName>
    </alternativeName>
</protein>
<keyword evidence="7 13" id="KW-0808">Transferase</keyword>
<dbReference type="EMBL" id="AQGV01000012">
    <property type="protein sequence ID" value="MBE0367871.1"/>
    <property type="molecule type" value="Genomic_DNA"/>
</dbReference>
<keyword evidence="10 13" id="KW-0067">ATP-binding</keyword>
<dbReference type="InterPro" id="IPR003758">
    <property type="entry name" value="LpxK"/>
</dbReference>
<evidence type="ECO:0000313" key="14">
    <source>
        <dbReference type="EMBL" id="MBE0367871.1"/>
    </source>
</evidence>
<gene>
    <name evidence="13 14" type="primary">lpxK</name>
    <name evidence="14" type="ORF">PAUR_a1333</name>
</gene>
<accession>A0ABR9EA59</accession>
<keyword evidence="6 13" id="KW-0441">Lipid A biosynthesis</keyword>
<dbReference type="PANTHER" id="PTHR42724:SF1">
    <property type="entry name" value="TETRAACYLDISACCHARIDE 4'-KINASE, MITOCHONDRIAL-RELATED"/>
    <property type="match status" value="1"/>
</dbReference>
<comment type="function">
    <text evidence="1 13">Transfers the gamma-phosphate of ATP to the 4'-position of a tetraacyldisaccharide 1-phosphate intermediate (termed DS-1-P) to form tetraacyldisaccharide 1,4'-bis-phosphate (lipid IVA).</text>
</comment>
<dbReference type="Proteomes" id="UP000615755">
    <property type="component" value="Unassembled WGS sequence"/>
</dbReference>
<evidence type="ECO:0000256" key="3">
    <source>
        <dbReference type="ARBA" id="ARBA00012071"/>
    </source>
</evidence>
<evidence type="ECO:0000256" key="8">
    <source>
        <dbReference type="ARBA" id="ARBA00022741"/>
    </source>
</evidence>
<keyword evidence="11 13" id="KW-0443">Lipid metabolism</keyword>
<feature type="binding site" evidence="13">
    <location>
        <begin position="20"/>
        <end position="27"/>
    </location>
    <ligand>
        <name>ATP</name>
        <dbReference type="ChEBI" id="CHEBI:30616"/>
    </ligand>
</feature>
<dbReference type="EC" id="2.7.1.130" evidence="3 13"/>
<dbReference type="HAMAP" id="MF_00409">
    <property type="entry name" value="LpxK"/>
    <property type="match status" value="1"/>
</dbReference>
<keyword evidence="9 13" id="KW-0418">Kinase</keyword>
<name>A0ABR9EA59_9GAMM</name>
<keyword evidence="5 13" id="KW-0444">Lipid biosynthesis</keyword>
<comment type="caution">
    <text evidence="14">The sequence shown here is derived from an EMBL/GenBank/DDBJ whole genome shotgun (WGS) entry which is preliminary data.</text>
</comment>